<reference evidence="2 3" key="1">
    <citation type="submission" date="2020-08" db="EMBL/GenBank/DDBJ databases">
        <title>Novel species isolated from subtropical streams in China.</title>
        <authorList>
            <person name="Lu H."/>
        </authorList>
    </citation>
    <scope>NUCLEOTIDE SEQUENCE [LARGE SCALE GENOMIC DNA]</scope>
    <source>
        <strain evidence="2 3">CY18W</strain>
    </source>
</reference>
<accession>A0ABR6ZYW2</accession>
<evidence type="ECO:0000256" key="1">
    <source>
        <dbReference type="SAM" id="Phobius"/>
    </source>
</evidence>
<proteinExistence type="predicted"/>
<feature type="transmembrane region" description="Helical" evidence="1">
    <location>
        <begin position="54"/>
        <end position="73"/>
    </location>
</feature>
<feature type="transmembrane region" description="Helical" evidence="1">
    <location>
        <begin position="12"/>
        <end position="34"/>
    </location>
</feature>
<feature type="transmembrane region" description="Helical" evidence="1">
    <location>
        <begin position="85"/>
        <end position="103"/>
    </location>
</feature>
<name>A0ABR6ZYW2_9BURK</name>
<evidence type="ECO:0000313" key="3">
    <source>
        <dbReference type="Proteomes" id="UP000650424"/>
    </source>
</evidence>
<keyword evidence="1" id="KW-1133">Transmembrane helix</keyword>
<protein>
    <submittedName>
        <fullName evidence="2">DUF2177 family protein</fullName>
    </submittedName>
</protein>
<organism evidence="2 3">
    <name type="scientific">Undibacterium hunanense</name>
    <dbReference type="NCBI Taxonomy" id="2762292"/>
    <lineage>
        <taxon>Bacteria</taxon>
        <taxon>Pseudomonadati</taxon>
        <taxon>Pseudomonadota</taxon>
        <taxon>Betaproteobacteria</taxon>
        <taxon>Burkholderiales</taxon>
        <taxon>Oxalobacteraceae</taxon>
        <taxon>Undibacterium</taxon>
    </lineage>
</organism>
<dbReference type="Pfam" id="PF09945">
    <property type="entry name" value="DUF2177"/>
    <property type="match status" value="1"/>
</dbReference>
<feature type="transmembrane region" description="Helical" evidence="1">
    <location>
        <begin position="115"/>
        <end position="138"/>
    </location>
</feature>
<sequence length="141" mass="15219">MLTLSTSLTWQQMLLAYGSALLTLLALDAIWLGVLMGSTYRAYLGEMMLAQPRLIPAALFYLLYSVGMLVFGIMPALRAESWQQAVMLCALLGLVAYGTYDLSNLATLKAWPVTLTVIDICWGALVSGIAGTVGYCVASRT</sequence>
<keyword evidence="1" id="KW-0472">Membrane</keyword>
<dbReference type="RefSeq" id="WP_186950845.1">
    <property type="nucleotide sequence ID" value="NZ_JACOGF010000023.1"/>
</dbReference>
<keyword evidence="3" id="KW-1185">Reference proteome</keyword>
<dbReference type="Proteomes" id="UP000650424">
    <property type="component" value="Unassembled WGS sequence"/>
</dbReference>
<comment type="caution">
    <text evidence="2">The sequence shown here is derived from an EMBL/GenBank/DDBJ whole genome shotgun (WGS) entry which is preliminary data.</text>
</comment>
<dbReference type="EMBL" id="JACOGF010000023">
    <property type="protein sequence ID" value="MBC3921011.1"/>
    <property type="molecule type" value="Genomic_DNA"/>
</dbReference>
<keyword evidence="1" id="KW-0812">Transmembrane</keyword>
<evidence type="ECO:0000313" key="2">
    <source>
        <dbReference type="EMBL" id="MBC3921011.1"/>
    </source>
</evidence>
<gene>
    <name evidence="2" type="ORF">H8L32_26340</name>
</gene>
<dbReference type="InterPro" id="IPR018687">
    <property type="entry name" value="DUF2177_membr"/>
</dbReference>